<proteinExistence type="evidence at transcript level"/>
<evidence type="ECO:0000256" key="16">
    <source>
        <dbReference type="SAM" id="MobiDB-lite"/>
    </source>
</evidence>
<feature type="domain" description="Ig-like" evidence="18">
    <location>
        <begin position="160"/>
        <end position="261"/>
    </location>
</feature>
<evidence type="ECO:0000256" key="13">
    <source>
        <dbReference type="ARBA" id="ARBA00023180"/>
    </source>
</evidence>
<evidence type="ECO:0000256" key="5">
    <source>
        <dbReference type="ARBA" id="ARBA00022692"/>
    </source>
</evidence>
<dbReference type="GO" id="GO:0005886">
    <property type="term" value="C:plasma membrane"/>
    <property type="evidence" value="ECO:0007669"/>
    <property type="project" value="UniProtKB-SubCell"/>
</dbReference>
<dbReference type="PROSITE" id="PS50835">
    <property type="entry name" value="IG_LIKE"/>
    <property type="match status" value="4"/>
</dbReference>
<keyword evidence="13" id="KW-0325">Glycoprotein</keyword>
<dbReference type="SUPFAM" id="SSF48726">
    <property type="entry name" value="Immunoglobulin"/>
    <property type="match status" value="4"/>
</dbReference>
<evidence type="ECO:0000256" key="8">
    <source>
        <dbReference type="ARBA" id="ARBA00022889"/>
    </source>
</evidence>
<dbReference type="InterPro" id="IPR036179">
    <property type="entry name" value="Ig-like_dom_sf"/>
</dbReference>
<feature type="domain" description="Ig-like" evidence="18">
    <location>
        <begin position="64"/>
        <end position="153"/>
    </location>
</feature>
<keyword evidence="11 17" id="KW-0472">Membrane</keyword>
<dbReference type="PANTHER" id="PTHR11973">
    <property type="entry name" value="CELL SURFACE GLYCOPROTEIN MUC18-RELATED"/>
    <property type="match status" value="1"/>
</dbReference>
<dbReference type="InterPro" id="IPR007110">
    <property type="entry name" value="Ig-like_dom"/>
</dbReference>
<dbReference type="GO" id="GO:0002250">
    <property type="term" value="P:adaptive immune response"/>
    <property type="evidence" value="ECO:0007669"/>
    <property type="project" value="UniProtKB-KW"/>
</dbReference>
<evidence type="ECO:0000256" key="9">
    <source>
        <dbReference type="ARBA" id="ARBA00022989"/>
    </source>
</evidence>
<evidence type="ECO:0000256" key="12">
    <source>
        <dbReference type="ARBA" id="ARBA00023157"/>
    </source>
</evidence>
<feature type="domain" description="Ig-like" evidence="18">
    <location>
        <begin position="273"/>
        <end position="352"/>
    </location>
</feature>
<accession>V9KIS7</accession>
<evidence type="ECO:0000256" key="11">
    <source>
        <dbReference type="ARBA" id="ARBA00023136"/>
    </source>
</evidence>
<dbReference type="SMART" id="SM00409">
    <property type="entry name" value="IG"/>
    <property type="match status" value="4"/>
</dbReference>
<dbReference type="InterPro" id="IPR003598">
    <property type="entry name" value="Ig_sub2"/>
</dbReference>
<dbReference type="InterPro" id="IPR051116">
    <property type="entry name" value="Surface_Rcpt/Adhesion_Mol"/>
</dbReference>
<keyword evidence="15" id="KW-0393">Immunoglobulin domain</keyword>
<dbReference type="GO" id="GO:0030425">
    <property type="term" value="C:dendrite"/>
    <property type="evidence" value="ECO:0007669"/>
    <property type="project" value="UniProtKB-SubCell"/>
</dbReference>
<evidence type="ECO:0000256" key="1">
    <source>
        <dbReference type="ARBA" id="ARBA00004251"/>
    </source>
</evidence>
<evidence type="ECO:0000256" key="10">
    <source>
        <dbReference type="ARBA" id="ARBA00023130"/>
    </source>
</evidence>
<dbReference type="GO" id="GO:0030424">
    <property type="term" value="C:axon"/>
    <property type="evidence" value="ECO:0007669"/>
    <property type="project" value="UniProtKB-SubCell"/>
</dbReference>
<dbReference type="InterPro" id="IPR003599">
    <property type="entry name" value="Ig_sub"/>
</dbReference>
<comment type="subcellular location">
    <subcellularLocation>
        <location evidence="1">Cell membrane</location>
        <topology evidence="1">Single-pass type I membrane protein</topology>
    </subcellularLocation>
    <subcellularLocation>
        <location evidence="3">Cell projection</location>
        <location evidence="3">Axon</location>
    </subcellularLocation>
    <subcellularLocation>
        <location evidence="2">Cell projection</location>
        <location evidence="2">Dendrite</location>
    </subcellularLocation>
</comment>
<dbReference type="Pfam" id="PF08205">
    <property type="entry name" value="C2-set_2"/>
    <property type="match status" value="1"/>
</dbReference>
<evidence type="ECO:0000259" key="18">
    <source>
        <dbReference type="PROSITE" id="PS50835"/>
    </source>
</evidence>
<feature type="non-terminal residue" evidence="19">
    <location>
        <position position="1"/>
    </location>
</feature>
<keyword evidence="6" id="KW-0677">Repeat</keyword>
<dbReference type="Gene3D" id="2.60.40.10">
    <property type="entry name" value="Immunoglobulins"/>
    <property type="match status" value="4"/>
</dbReference>
<feature type="compositionally biased region" description="Basic and acidic residues" evidence="16">
    <location>
        <begin position="10"/>
        <end position="19"/>
    </location>
</feature>
<reference evidence="19" key="1">
    <citation type="journal article" date="2014" name="Nature">
        <title>Elephant shark genome provides unique insights into gnathostome evolution.</title>
        <authorList>
            <consortium name="International Elephant Shark Genome Sequencing Consortium"/>
            <person name="Venkatesh B."/>
            <person name="Lee A.P."/>
            <person name="Ravi V."/>
            <person name="Maurya A.K."/>
            <person name="Lian M.M."/>
            <person name="Swann J.B."/>
            <person name="Ohta Y."/>
            <person name="Flajnik M.F."/>
            <person name="Sutoh Y."/>
            <person name="Kasahara M."/>
            <person name="Hoon S."/>
            <person name="Gangu V."/>
            <person name="Roy S.W."/>
            <person name="Irimia M."/>
            <person name="Korzh V."/>
            <person name="Kondrychyn I."/>
            <person name="Lim Z.W."/>
            <person name="Tay B.H."/>
            <person name="Tohari S."/>
            <person name="Kong K.W."/>
            <person name="Ho S."/>
            <person name="Lorente-Galdos B."/>
            <person name="Quilez J."/>
            <person name="Marques-Bonet T."/>
            <person name="Raney B.J."/>
            <person name="Ingham P.W."/>
            <person name="Tay A."/>
            <person name="Hillier L.W."/>
            <person name="Minx P."/>
            <person name="Boehm T."/>
            <person name="Wilson R.K."/>
            <person name="Brenner S."/>
            <person name="Warren W.C."/>
        </authorList>
    </citation>
    <scope>NUCLEOTIDE SEQUENCE</scope>
    <source>
        <tissue evidence="19">Heart</tissue>
    </source>
</reference>
<keyword evidence="7" id="KW-0391">Immunity</keyword>
<keyword evidence="12" id="KW-1015">Disulfide bond</keyword>
<evidence type="ECO:0000256" key="7">
    <source>
        <dbReference type="ARBA" id="ARBA00022859"/>
    </source>
</evidence>
<evidence type="ECO:0000256" key="2">
    <source>
        <dbReference type="ARBA" id="ARBA00004279"/>
    </source>
</evidence>
<keyword evidence="5 17" id="KW-0812">Transmembrane</keyword>
<dbReference type="GO" id="GO:0007155">
    <property type="term" value="P:cell adhesion"/>
    <property type="evidence" value="ECO:0007669"/>
    <property type="project" value="UniProtKB-KW"/>
</dbReference>
<dbReference type="SMART" id="SM00408">
    <property type="entry name" value="IGc2"/>
    <property type="match status" value="3"/>
</dbReference>
<feature type="region of interest" description="Disordered" evidence="16">
    <location>
        <begin position="582"/>
        <end position="605"/>
    </location>
</feature>
<dbReference type="EMBL" id="JW865341">
    <property type="protein sequence ID" value="AFO97858.1"/>
    <property type="molecule type" value="mRNA"/>
</dbReference>
<feature type="region of interest" description="Disordered" evidence="16">
    <location>
        <begin position="1"/>
        <end position="21"/>
    </location>
</feature>
<sequence>VGGGVGVGGERGREREKKKETKKGRLFLRMGSFGARILCCQSLILMLGTVIQASEGVTVTAHVGDTITLDCPVRLHANPTVVGWNTEIGKLETLAGINVLTGITTNVNVTEYEGRIVMSKNYSLTISDISIKDERKFNCFVLYGIVLEENPVTVRVFKIPSAVHLTQTMSFLNEGKMQQVGTCTVNGSFPQANITWQMNNENIKIDDPAVAIDQQNANDQNGYFITDSTLKYLSKRDEQEISFKCIVHYFESPTKKAKKVSKTAHVKIHYNTSKIMLKVSPEKAIREGDKVTLSCSGDGYPVPELFTFKKNGELQTSGKTELILNSVNRNDTGEYECSMNSDPSLKDAKNITVHYVDLTISPSGLIKKKLGENITVNCKADASGTVSIVLKKKDIEFLFPYTVDSLEFKNSGIYTCQAKIGELPGVKIKQTMELQVEGEPHIIRLTKKVLDDSKQITCAVEGFPRPSIKWNVNGTIQVDKAKNITVHKLTFKPLENMTVSCTAQNSYGQDEKDLNVTSMKYKEDDNDKNLEKEIPDNKDKAEKSNKQAMVIVGVIVGLVIAAVITGVAYWFCKKRASKTNESGTAEEIKKIHTDDNNHTPGAVAI</sequence>
<dbReference type="AlphaFoldDB" id="V9KIS7"/>
<dbReference type="Pfam" id="PF13927">
    <property type="entry name" value="Ig_3"/>
    <property type="match status" value="1"/>
</dbReference>
<evidence type="ECO:0000256" key="15">
    <source>
        <dbReference type="ARBA" id="ARBA00023319"/>
    </source>
</evidence>
<evidence type="ECO:0000256" key="6">
    <source>
        <dbReference type="ARBA" id="ARBA00022737"/>
    </source>
</evidence>
<protein>
    <submittedName>
        <fullName evidence="19">Activated leukocyte cell adhesion molecule</fullName>
    </submittedName>
</protein>
<feature type="transmembrane region" description="Helical" evidence="17">
    <location>
        <begin position="548"/>
        <end position="572"/>
    </location>
</feature>
<keyword evidence="4" id="KW-1003">Cell membrane</keyword>
<evidence type="ECO:0000256" key="17">
    <source>
        <dbReference type="SAM" id="Phobius"/>
    </source>
</evidence>
<evidence type="ECO:0000256" key="14">
    <source>
        <dbReference type="ARBA" id="ARBA00023273"/>
    </source>
</evidence>
<evidence type="ECO:0000256" key="4">
    <source>
        <dbReference type="ARBA" id="ARBA00022475"/>
    </source>
</evidence>
<keyword evidence="9 17" id="KW-1133">Transmembrane helix</keyword>
<keyword evidence="8" id="KW-0130">Cell adhesion</keyword>
<evidence type="ECO:0000313" key="19">
    <source>
        <dbReference type="EMBL" id="AFO97858.1"/>
    </source>
</evidence>
<dbReference type="PANTHER" id="PTHR11973:SF2">
    <property type="entry name" value="CD166 ANTIGEN"/>
    <property type="match status" value="1"/>
</dbReference>
<organism evidence="19">
    <name type="scientific">Callorhinchus milii</name>
    <name type="common">Ghost shark</name>
    <dbReference type="NCBI Taxonomy" id="7868"/>
    <lineage>
        <taxon>Eukaryota</taxon>
        <taxon>Metazoa</taxon>
        <taxon>Chordata</taxon>
        <taxon>Craniata</taxon>
        <taxon>Vertebrata</taxon>
        <taxon>Chondrichthyes</taxon>
        <taxon>Holocephali</taxon>
        <taxon>Chimaeriformes</taxon>
        <taxon>Callorhinchidae</taxon>
        <taxon>Callorhinchus</taxon>
    </lineage>
</organism>
<dbReference type="CDD" id="cd00096">
    <property type="entry name" value="Ig"/>
    <property type="match status" value="1"/>
</dbReference>
<name>V9KIS7_CALMI</name>
<evidence type="ECO:0000256" key="3">
    <source>
        <dbReference type="ARBA" id="ARBA00004489"/>
    </source>
</evidence>
<keyword evidence="14" id="KW-0966">Cell projection</keyword>
<dbReference type="InterPro" id="IPR013783">
    <property type="entry name" value="Ig-like_fold"/>
</dbReference>
<feature type="domain" description="Ig-like" evidence="18">
    <location>
        <begin position="424"/>
        <end position="517"/>
    </location>
</feature>
<dbReference type="InterPro" id="IPR013162">
    <property type="entry name" value="CD80_C2-set"/>
</dbReference>
<feature type="compositionally biased region" description="Basic and acidic residues" evidence="16">
    <location>
        <begin position="586"/>
        <end position="597"/>
    </location>
</feature>
<keyword evidence="10" id="KW-1064">Adaptive immunity</keyword>